<protein>
    <submittedName>
        <fullName evidence="1">Uncharacterized protein</fullName>
    </submittedName>
</protein>
<comment type="caution">
    <text evidence="1">The sequence shown here is derived from an EMBL/GenBank/DDBJ whole genome shotgun (WGS) entry which is preliminary data.</text>
</comment>
<reference evidence="1" key="1">
    <citation type="submission" date="2020-06" db="EMBL/GenBank/DDBJ databases">
        <authorList>
            <person name="Li T."/>
            <person name="Hu X."/>
            <person name="Zhang T."/>
            <person name="Song X."/>
            <person name="Zhang H."/>
            <person name="Dai N."/>
            <person name="Sheng W."/>
            <person name="Hou X."/>
            <person name="Wei L."/>
        </authorList>
    </citation>
    <scope>NUCLEOTIDE SEQUENCE</scope>
    <source>
        <strain evidence="1">G01</strain>
        <tissue evidence="1">Leaf</tissue>
    </source>
</reference>
<evidence type="ECO:0000313" key="1">
    <source>
        <dbReference type="EMBL" id="KAL0327622.1"/>
    </source>
</evidence>
<dbReference type="AlphaFoldDB" id="A0AAW2M8U6"/>
<proteinExistence type="predicted"/>
<sequence length="273" mass="30889">MSSSCCFCRRPVNLNPLKFVISPKRVELMRPKRVGVRASTVESHGSSNFVHRMERAWLISQGFLRIARWGVGQVHSSSLFLVASNGDSLIVDYDSFVLRSVIYFQVPSTVFAYLFEARQYEIIRGQAMISNQVLLLVRHATQRGTLNANGALELVSSFLAITCCAKSLPETLLVLSVQERVLHAVQTAREPVIVQSGWESLPFPSRSIKVLITQLQRPMQVALLRLNSMFSILESVFHRQKVAVLPIYAAYVYSQYNHYLHFPCYYSKGTKVS</sequence>
<reference evidence="1" key="2">
    <citation type="journal article" date="2024" name="Plant">
        <title>Genomic evolution and insights into agronomic trait innovations of Sesamum species.</title>
        <authorList>
            <person name="Miao H."/>
            <person name="Wang L."/>
            <person name="Qu L."/>
            <person name="Liu H."/>
            <person name="Sun Y."/>
            <person name="Le M."/>
            <person name="Wang Q."/>
            <person name="Wei S."/>
            <person name="Zheng Y."/>
            <person name="Lin W."/>
            <person name="Duan Y."/>
            <person name="Cao H."/>
            <person name="Xiong S."/>
            <person name="Wang X."/>
            <person name="Wei L."/>
            <person name="Li C."/>
            <person name="Ma Q."/>
            <person name="Ju M."/>
            <person name="Zhao R."/>
            <person name="Li G."/>
            <person name="Mu C."/>
            <person name="Tian Q."/>
            <person name="Mei H."/>
            <person name="Zhang T."/>
            <person name="Gao T."/>
            <person name="Zhang H."/>
        </authorList>
    </citation>
    <scope>NUCLEOTIDE SEQUENCE</scope>
    <source>
        <strain evidence="1">G01</strain>
    </source>
</reference>
<organism evidence="1">
    <name type="scientific">Sesamum angustifolium</name>
    <dbReference type="NCBI Taxonomy" id="2727405"/>
    <lineage>
        <taxon>Eukaryota</taxon>
        <taxon>Viridiplantae</taxon>
        <taxon>Streptophyta</taxon>
        <taxon>Embryophyta</taxon>
        <taxon>Tracheophyta</taxon>
        <taxon>Spermatophyta</taxon>
        <taxon>Magnoliopsida</taxon>
        <taxon>eudicotyledons</taxon>
        <taxon>Gunneridae</taxon>
        <taxon>Pentapetalae</taxon>
        <taxon>asterids</taxon>
        <taxon>lamiids</taxon>
        <taxon>Lamiales</taxon>
        <taxon>Pedaliaceae</taxon>
        <taxon>Sesamum</taxon>
    </lineage>
</organism>
<dbReference type="EMBL" id="JACGWK010000011">
    <property type="protein sequence ID" value="KAL0327622.1"/>
    <property type="molecule type" value="Genomic_DNA"/>
</dbReference>
<gene>
    <name evidence="1" type="ORF">Sangu_1840200</name>
</gene>
<accession>A0AAW2M8U6</accession>
<name>A0AAW2M8U6_9LAMI</name>